<dbReference type="AlphaFoldDB" id="A0A840PRJ8"/>
<dbReference type="Gene3D" id="3.40.140.10">
    <property type="entry name" value="Cytidine Deaminase, domain 2"/>
    <property type="match status" value="1"/>
</dbReference>
<dbReference type="PANTHER" id="PTHR11079">
    <property type="entry name" value="CYTOSINE DEAMINASE FAMILY MEMBER"/>
    <property type="match status" value="1"/>
</dbReference>
<organism evidence="2 3">
    <name type="scientific">Thermocatellispora tengchongensis</name>
    <dbReference type="NCBI Taxonomy" id="1073253"/>
    <lineage>
        <taxon>Bacteria</taxon>
        <taxon>Bacillati</taxon>
        <taxon>Actinomycetota</taxon>
        <taxon>Actinomycetes</taxon>
        <taxon>Streptosporangiales</taxon>
        <taxon>Streptosporangiaceae</taxon>
        <taxon>Thermocatellispora</taxon>
    </lineage>
</organism>
<dbReference type="Pfam" id="PF00383">
    <property type="entry name" value="dCMP_cyt_deam_1"/>
    <property type="match status" value="1"/>
</dbReference>
<dbReference type="SUPFAM" id="SSF53927">
    <property type="entry name" value="Cytidine deaminase-like"/>
    <property type="match status" value="1"/>
</dbReference>
<protein>
    <submittedName>
        <fullName evidence="2">tRNA(Arg) A34 adenosine deaminase TadA</fullName>
    </submittedName>
</protein>
<evidence type="ECO:0000313" key="2">
    <source>
        <dbReference type="EMBL" id="MBB5140381.1"/>
    </source>
</evidence>
<sequence>MTEAIKIAERAESSGNYRIGAIILDSRMEVIGSAFTELHSQPDPTAHAEILALRRACAGVNSRYLPDCFLYTTLEPCPMCTSAAIWAKLEGIVYGATLEDAADFARRSGPGFSWRQINVKASYVVARGTPTLRLHEEFMREECLNLVSP</sequence>
<comment type="caution">
    <text evidence="2">The sequence shown here is derived from an EMBL/GenBank/DDBJ whole genome shotgun (WGS) entry which is preliminary data.</text>
</comment>
<evidence type="ECO:0000259" key="1">
    <source>
        <dbReference type="PROSITE" id="PS51747"/>
    </source>
</evidence>
<dbReference type="PROSITE" id="PS51747">
    <property type="entry name" value="CYT_DCMP_DEAMINASES_2"/>
    <property type="match status" value="1"/>
</dbReference>
<dbReference type="RefSeq" id="WP_185057171.1">
    <property type="nucleotide sequence ID" value="NZ_BAABIX010000065.1"/>
</dbReference>
<dbReference type="Proteomes" id="UP000578449">
    <property type="component" value="Unassembled WGS sequence"/>
</dbReference>
<evidence type="ECO:0000313" key="3">
    <source>
        <dbReference type="Proteomes" id="UP000578449"/>
    </source>
</evidence>
<dbReference type="GO" id="GO:0003824">
    <property type="term" value="F:catalytic activity"/>
    <property type="evidence" value="ECO:0007669"/>
    <property type="project" value="InterPro"/>
</dbReference>
<dbReference type="EMBL" id="JACHGN010000042">
    <property type="protein sequence ID" value="MBB5140381.1"/>
    <property type="molecule type" value="Genomic_DNA"/>
</dbReference>
<dbReference type="PANTHER" id="PTHR11079:SF162">
    <property type="entry name" value="RIBOFLAVIN BIOSYNTHESIS PROTEIN PYRD, CHLOROPLASTIC"/>
    <property type="match status" value="1"/>
</dbReference>
<dbReference type="InterPro" id="IPR002125">
    <property type="entry name" value="CMP_dCMP_dom"/>
</dbReference>
<accession>A0A840PRJ8</accession>
<proteinExistence type="predicted"/>
<dbReference type="CDD" id="cd01285">
    <property type="entry name" value="nucleoside_deaminase"/>
    <property type="match status" value="1"/>
</dbReference>
<reference evidence="2 3" key="1">
    <citation type="submission" date="2020-08" db="EMBL/GenBank/DDBJ databases">
        <title>Genomic Encyclopedia of Type Strains, Phase IV (KMG-IV): sequencing the most valuable type-strain genomes for metagenomic binning, comparative biology and taxonomic classification.</title>
        <authorList>
            <person name="Goeker M."/>
        </authorList>
    </citation>
    <scope>NUCLEOTIDE SEQUENCE [LARGE SCALE GENOMIC DNA]</scope>
    <source>
        <strain evidence="2 3">DSM 45615</strain>
    </source>
</reference>
<gene>
    <name evidence="2" type="ORF">HNP84_010148</name>
</gene>
<dbReference type="InterPro" id="IPR016193">
    <property type="entry name" value="Cytidine_deaminase-like"/>
</dbReference>
<feature type="domain" description="CMP/dCMP-type deaminase" evidence="1">
    <location>
        <begin position="1"/>
        <end position="111"/>
    </location>
</feature>
<keyword evidence="3" id="KW-1185">Reference proteome</keyword>
<name>A0A840PRJ8_9ACTN</name>